<name>A0A167HHB7_CALVF</name>
<proteinExistence type="inferred from homology"/>
<keyword evidence="4 7" id="KW-0645">Protease</keyword>
<keyword evidence="5" id="KW-0732">Signal</keyword>
<feature type="active site" evidence="3">
    <location>
        <position position="306"/>
    </location>
</feature>
<dbReference type="PRINTS" id="PR00792">
    <property type="entry name" value="PEPSIN"/>
</dbReference>
<feature type="active site" evidence="3">
    <location>
        <position position="129"/>
    </location>
</feature>
<dbReference type="InterPro" id="IPR001969">
    <property type="entry name" value="Aspartic_peptidase_AS"/>
</dbReference>
<dbReference type="EMBL" id="KV417320">
    <property type="protein sequence ID" value="KZO91629.1"/>
    <property type="molecule type" value="Genomic_DNA"/>
</dbReference>
<dbReference type="GO" id="GO:0006508">
    <property type="term" value="P:proteolysis"/>
    <property type="evidence" value="ECO:0007669"/>
    <property type="project" value="UniProtKB-KW"/>
</dbReference>
<organism evidence="7 8">
    <name type="scientific">Calocera viscosa (strain TUFC12733)</name>
    <dbReference type="NCBI Taxonomy" id="1330018"/>
    <lineage>
        <taxon>Eukaryota</taxon>
        <taxon>Fungi</taxon>
        <taxon>Dikarya</taxon>
        <taxon>Basidiomycota</taxon>
        <taxon>Agaricomycotina</taxon>
        <taxon>Dacrymycetes</taxon>
        <taxon>Dacrymycetales</taxon>
        <taxon>Dacrymycetaceae</taxon>
        <taxon>Calocera</taxon>
    </lineage>
</organism>
<dbReference type="PANTHER" id="PTHR47966">
    <property type="entry name" value="BETA-SITE APP-CLEAVING ENZYME, ISOFORM A-RELATED"/>
    <property type="match status" value="1"/>
</dbReference>
<dbReference type="AlphaFoldDB" id="A0A167HHB7"/>
<dbReference type="InterPro" id="IPR001461">
    <property type="entry name" value="Aspartic_peptidase_A1"/>
</dbReference>
<dbReference type="FunFam" id="2.40.70.10:FF:000008">
    <property type="entry name" value="Cathepsin D"/>
    <property type="match status" value="1"/>
</dbReference>
<dbReference type="Gene3D" id="2.40.70.10">
    <property type="entry name" value="Acid Proteases"/>
    <property type="match status" value="2"/>
</dbReference>
<protein>
    <submittedName>
        <fullName evidence="7">Acid protease</fullName>
    </submittedName>
</protein>
<dbReference type="Proteomes" id="UP000076738">
    <property type="component" value="Unassembled WGS sequence"/>
</dbReference>
<sequence length="424" mass="44685">MHLSFLALPLLVAATPLSHSSHSVPHLHPRSGTSVPLSKTFTLTLPSGLLDLNSLLAQATYLNTKYAGGLLGLDTSALQAKVGTGARRGRGRRQNGQEGGTGLTDYKDLMWYGPVEVGSEGQTFMMDFDTGSADMFLAAKTCTNCGNHTLYDPSASTTATATNQNFTLKYGDGSKAEGMIYRDSVTIGGMTAQQQALGAASSETGSFSRDITSGLLGLAYPALSAFNDTPFFTTLMAQNTPDSGIFAFKLADTGSELWLGGSDAPFVQGPIDWTPVTKEKYWEVGIDALRVGYADTAAGNFSAIIDTGTTLVIGDSARVGAFYALVPGAKEDTSVGSGFYTFPCNASLPGITLEFANASQGRPWEIDPEMFNLGPVRTGSTDCLGGIVSQGAYPFWIIGDVFLKGKSVVFDMERNRVGIAAIAQ</sequence>
<evidence type="ECO:0000259" key="6">
    <source>
        <dbReference type="PROSITE" id="PS51767"/>
    </source>
</evidence>
<keyword evidence="4" id="KW-0378">Hydrolase</keyword>
<evidence type="ECO:0000313" key="8">
    <source>
        <dbReference type="Proteomes" id="UP000076738"/>
    </source>
</evidence>
<feature type="chain" id="PRO_5007887612" evidence="5">
    <location>
        <begin position="21"/>
        <end position="424"/>
    </location>
</feature>
<comment type="similarity">
    <text evidence="1 4">Belongs to the peptidase A1 family.</text>
</comment>
<dbReference type="PROSITE" id="PS00141">
    <property type="entry name" value="ASP_PROTEASE"/>
    <property type="match status" value="1"/>
</dbReference>
<reference evidence="7 8" key="1">
    <citation type="journal article" date="2016" name="Mol. Biol. Evol.">
        <title>Comparative Genomics of Early-Diverging Mushroom-Forming Fungi Provides Insights into the Origins of Lignocellulose Decay Capabilities.</title>
        <authorList>
            <person name="Nagy L.G."/>
            <person name="Riley R."/>
            <person name="Tritt A."/>
            <person name="Adam C."/>
            <person name="Daum C."/>
            <person name="Floudas D."/>
            <person name="Sun H."/>
            <person name="Yadav J.S."/>
            <person name="Pangilinan J."/>
            <person name="Larsson K.H."/>
            <person name="Matsuura K."/>
            <person name="Barry K."/>
            <person name="Labutti K."/>
            <person name="Kuo R."/>
            <person name="Ohm R.A."/>
            <person name="Bhattacharya S.S."/>
            <person name="Shirouzu T."/>
            <person name="Yoshinaga Y."/>
            <person name="Martin F.M."/>
            <person name="Grigoriev I.V."/>
            <person name="Hibbett D.S."/>
        </authorList>
    </citation>
    <scope>NUCLEOTIDE SEQUENCE [LARGE SCALE GENOMIC DNA]</scope>
    <source>
        <strain evidence="7 8">TUFC12733</strain>
    </source>
</reference>
<dbReference type="PANTHER" id="PTHR47966:SF51">
    <property type="entry name" value="BETA-SITE APP-CLEAVING ENZYME, ISOFORM A-RELATED"/>
    <property type="match status" value="1"/>
</dbReference>
<dbReference type="CDD" id="cd05471">
    <property type="entry name" value="pepsin_like"/>
    <property type="match status" value="1"/>
</dbReference>
<dbReference type="InterPro" id="IPR021109">
    <property type="entry name" value="Peptidase_aspartic_dom_sf"/>
</dbReference>
<dbReference type="OrthoDB" id="15189at2759"/>
<keyword evidence="8" id="KW-1185">Reference proteome</keyword>
<dbReference type="InterPro" id="IPR034164">
    <property type="entry name" value="Pepsin-like_dom"/>
</dbReference>
<dbReference type="GO" id="GO:0004190">
    <property type="term" value="F:aspartic-type endopeptidase activity"/>
    <property type="evidence" value="ECO:0007669"/>
    <property type="project" value="UniProtKB-KW"/>
</dbReference>
<evidence type="ECO:0000256" key="5">
    <source>
        <dbReference type="SAM" id="SignalP"/>
    </source>
</evidence>
<dbReference type="STRING" id="1330018.A0A167HHB7"/>
<keyword evidence="2 4" id="KW-0064">Aspartyl protease</keyword>
<dbReference type="InterPro" id="IPR033121">
    <property type="entry name" value="PEPTIDASE_A1"/>
</dbReference>
<evidence type="ECO:0000256" key="2">
    <source>
        <dbReference type="ARBA" id="ARBA00022750"/>
    </source>
</evidence>
<evidence type="ECO:0000256" key="4">
    <source>
        <dbReference type="RuleBase" id="RU000454"/>
    </source>
</evidence>
<feature type="signal peptide" evidence="5">
    <location>
        <begin position="1"/>
        <end position="20"/>
    </location>
</feature>
<accession>A0A167HHB7</accession>
<evidence type="ECO:0000256" key="3">
    <source>
        <dbReference type="PIRSR" id="PIRSR601461-1"/>
    </source>
</evidence>
<dbReference type="Pfam" id="PF00026">
    <property type="entry name" value="Asp"/>
    <property type="match status" value="1"/>
</dbReference>
<dbReference type="PROSITE" id="PS51767">
    <property type="entry name" value="PEPTIDASE_A1"/>
    <property type="match status" value="1"/>
</dbReference>
<dbReference type="SUPFAM" id="SSF50630">
    <property type="entry name" value="Acid proteases"/>
    <property type="match status" value="1"/>
</dbReference>
<feature type="domain" description="Peptidase A1" evidence="6">
    <location>
        <begin position="111"/>
        <end position="420"/>
    </location>
</feature>
<evidence type="ECO:0000256" key="1">
    <source>
        <dbReference type="ARBA" id="ARBA00007447"/>
    </source>
</evidence>
<gene>
    <name evidence="7" type="ORF">CALVIDRAFT_547219</name>
</gene>
<evidence type="ECO:0000313" key="7">
    <source>
        <dbReference type="EMBL" id="KZO91629.1"/>
    </source>
</evidence>